<protein>
    <submittedName>
        <fullName evidence="2">Uncharacterized protein</fullName>
    </submittedName>
</protein>
<evidence type="ECO:0000313" key="2">
    <source>
        <dbReference type="EMBL" id="GGJ35199.1"/>
    </source>
</evidence>
<evidence type="ECO:0000256" key="1">
    <source>
        <dbReference type="SAM" id="Phobius"/>
    </source>
</evidence>
<sequence>MSFGVQNISVNGVGFKNRRRLSFFGSLLSVSVLSVTGCSFPGGSEARSVRPASSSPAASPEWRALTQAELENARLNEGEIAGYRITHGGETLADLEKLPIDASPAECVPLAEMIFRARGERATGYSPSNVTEKRDFADTMSVILSSYPPGEAERAFSGMDKSLSECRSMGFRSRYGDSARVKISTGAVTEAGDEAVHVRMSRSADEIDSYDSYVLVRTGPVIAYFHSHGSMGSSLSEQQKKRFMPVVKEDLISRQVAKVEVALRTGSAV</sequence>
<organism evidence="2 3">
    <name type="scientific">Streptomyces lacrimifluminis</name>
    <dbReference type="NCBI Taxonomy" id="1500077"/>
    <lineage>
        <taxon>Bacteria</taxon>
        <taxon>Bacillati</taxon>
        <taxon>Actinomycetota</taxon>
        <taxon>Actinomycetes</taxon>
        <taxon>Kitasatosporales</taxon>
        <taxon>Streptomycetaceae</taxon>
        <taxon>Streptomyces</taxon>
    </lineage>
</organism>
<reference evidence="2" key="1">
    <citation type="journal article" date="2014" name="Int. J. Syst. Evol. Microbiol.">
        <title>Complete genome sequence of Corynebacterium casei LMG S-19264T (=DSM 44701T), isolated from a smear-ripened cheese.</title>
        <authorList>
            <consortium name="US DOE Joint Genome Institute (JGI-PGF)"/>
            <person name="Walter F."/>
            <person name="Albersmeier A."/>
            <person name="Kalinowski J."/>
            <person name="Ruckert C."/>
        </authorList>
    </citation>
    <scope>NUCLEOTIDE SEQUENCE</scope>
    <source>
        <strain evidence="2">CGMCC 4.7272</strain>
    </source>
</reference>
<reference evidence="2" key="2">
    <citation type="submission" date="2020-09" db="EMBL/GenBank/DDBJ databases">
        <authorList>
            <person name="Sun Q."/>
            <person name="Zhou Y."/>
        </authorList>
    </citation>
    <scope>NUCLEOTIDE SEQUENCE</scope>
    <source>
        <strain evidence="2">CGMCC 4.7272</strain>
    </source>
</reference>
<dbReference type="EMBL" id="BMMU01000010">
    <property type="protein sequence ID" value="GGJ35199.1"/>
    <property type="molecule type" value="Genomic_DNA"/>
</dbReference>
<dbReference type="AlphaFoldDB" id="A0A917NW74"/>
<keyword evidence="3" id="KW-1185">Reference proteome</keyword>
<keyword evidence="1" id="KW-0812">Transmembrane</keyword>
<dbReference type="Proteomes" id="UP000625682">
    <property type="component" value="Unassembled WGS sequence"/>
</dbReference>
<gene>
    <name evidence="2" type="ORF">GCM10012282_34910</name>
</gene>
<feature type="transmembrane region" description="Helical" evidence="1">
    <location>
        <begin position="21"/>
        <end position="42"/>
    </location>
</feature>
<evidence type="ECO:0000313" key="3">
    <source>
        <dbReference type="Proteomes" id="UP000625682"/>
    </source>
</evidence>
<name>A0A917NW74_9ACTN</name>
<keyword evidence="1" id="KW-0472">Membrane</keyword>
<proteinExistence type="predicted"/>
<accession>A0A917NW74</accession>
<dbReference type="RefSeq" id="WP_189148269.1">
    <property type="nucleotide sequence ID" value="NZ_BAABER010000005.1"/>
</dbReference>
<comment type="caution">
    <text evidence="2">The sequence shown here is derived from an EMBL/GenBank/DDBJ whole genome shotgun (WGS) entry which is preliminary data.</text>
</comment>
<keyword evidence="1" id="KW-1133">Transmembrane helix</keyword>